<dbReference type="Proteomes" id="UP000319103">
    <property type="component" value="Unassembled WGS sequence"/>
</dbReference>
<dbReference type="RefSeq" id="WP_141633340.1">
    <property type="nucleotide sequence ID" value="NZ_VIGB01000003.1"/>
</dbReference>
<keyword evidence="2" id="KW-1185">Reference proteome</keyword>
<gene>
    <name evidence="1" type="ORF">E6W39_10735</name>
</gene>
<accession>A0A540W0V2</accession>
<dbReference type="AlphaFoldDB" id="A0A540W0V2"/>
<name>A0A540W0V2_9ACTN</name>
<protein>
    <submittedName>
        <fullName evidence="1">Uncharacterized protein</fullName>
    </submittedName>
</protein>
<evidence type="ECO:0000313" key="1">
    <source>
        <dbReference type="EMBL" id="TQF02650.1"/>
    </source>
</evidence>
<dbReference type="OrthoDB" id="3873751at2"/>
<reference evidence="1 2" key="1">
    <citation type="submission" date="2019-06" db="EMBL/GenBank/DDBJ databases">
        <title>Description of Kitasatospora acidophila sp. nov. isolated from pine grove soil, and reclassification of Streptomyces novaecaesareae to Kitasatospora novaeceasareae comb. nov.</title>
        <authorList>
            <person name="Kim M.J."/>
        </authorList>
    </citation>
    <scope>NUCLEOTIDE SEQUENCE [LARGE SCALE GENOMIC DNA]</scope>
    <source>
        <strain evidence="1 2">MMS16-CNU292</strain>
    </source>
</reference>
<organism evidence="1 2">
    <name type="scientific">Kitasatospora acidiphila</name>
    <dbReference type="NCBI Taxonomy" id="2567942"/>
    <lineage>
        <taxon>Bacteria</taxon>
        <taxon>Bacillati</taxon>
        <taxon>Actinomycetota</taxon>
        <taxon>Actinomycetes</taxon>
        <taxon>Kitasatosporales</taxon>
        <taxon>Streptomycetaceae</taxon>
        <taxon>Kitasatospora</taxon>
    </lineage>
</organism>
<sequence>MSEDEQQPTGSEFVKFRLKCPNCSEQGIRHRARMGARAYIRHDGQDSIAAGTSYIPETCSDCGGSGFLLLGSGEWKGRPKPDPSD</sequence>
<proteinExistence type="predicted"/>
<comment type="caution">
    <text evidence="1">The sequence shown here is derived from an EMBL/GenBank/DDBJ whole genome shotgun (WGS) entry which is preliminary data.</text>
</comment>
<evidence type="ECO:0000313" key="2">
    <source>
        <dbReference type="Proteomes" id="UP000319103"/>
    </source>
</evidence>
<dbReference type="EMBL" id="VIGB01000003">
    <property type="protein sequence ID" value="TQF02650.1"/>
    <property type="molecule type" value="Genomic_DNA"/>
</dbReference>